<dbReference type="Pfam" id="PF01370">
    <property type="entry name" value="Epimerase"/>
    <property type="match status" value="1"/>
</dbReference>
<dbReference type="RefSeq" id="WP_316426198.1">
    <property type="nucleotide sequence ID" value="NZ_CP130144.1"/>
</dbReference>
<dbReference type="SUPFAM" id="SSF51735">
    <property type="entry name" value="NAD(P)-binding Rossmann-fold domains"/>
    <property type="match status" value="1"/>
</dbReference>
<evidence type="ECO:0000259" key="2">
    <source>
        <dbReference type="Pfam" id="PF01370"/>
    </source>
</evidence>
<reference evidence="3" key="1">
    <citation type="journal article" date="2023" name="Plants (Basel)">
        <title>Genomic Analysis of Leptolyngbya boryana CZ1 Reveals Efficient Carbon Fixation Modules.</title>
        <authorList>
            <person name="Bai X."/>
            <person name="Wang H."/>
            <person name="Cheng W."/>
            <person name="Wang J."/>
            <person name="Ma M."/>
            <person name="Hu H."/>
            <person name="Song Z."/>
            <person name="Ma H."/>
            <person name="Fan Y."/>
            <person name="Du C."/>
            <person name="Xu J."/>
        </authorList>
    </citation>
    <scope>NUCLEOTIDE SEQUENCE</scope>
    <source>
        <strain evidence="3">CZ1</strain>
    </source>
</reference>
<accession>A0AA96WTQ8</accession>
<comment type="similarity">
    <text evidence="1">Belongs to the NAD(P)-dependent epimerase/dehydratase family.</text>
</comment>
<evidence type="ECO:0000256" key="1">
    <source>
        <dbReference type="ARBA" id="ARBA00007637"/>
    </source>
</evidence>
<dbReference type="InterPro" id="IPR036291">
    <property type="entry name" value="NAD(P)-bd_dom_sf"/>
</dbReference>
<protein>
    <submittedName>
        <fullName evidence="3">SDR family oxidoreductase</fullName>
    </submittedName>
</protein>
<dbReference type="InterPro" id="IPR001509">
    <property type="entry name" value="Epimerase_deHydtase"/>
</dbReference>
<sequence>MNFLITGATGFVGSALCQLLEHSEHTVYGVVRSDAVLPPSVTPILVSSIAELDDHPILPQIDVVIHLAARVHQMNDTAADPLSEFRAVNTEATKSLAIAAATAGVKRFVYLSSIKVNGDGQASPYTERSTPQPADAYGISKWEAECALNEIAATTDLEIVILRPPLVYGAGVKANFLNLMNLVKTGIPLPLGGIHNQRSLVYVGNLVDAIVTCATHPQAAGQTFLVSDSTDVSTPELVRKISESMRKPIRLMPISPVILTNLARILGKTATLDRLFGSLTIDSSKLRQTLNWQPPFTLEQGLEQTARGFQDTH</sequence>
<dbReference type="CDD" id="cd05232">
    <property type="entry name" value="UDP_G4E_4_SDR_e"/>
    <property type="match status" value="1"/>
</dbReference>
<proteinExistence type="inferred from homology"/>
<dbReference type="AlphaFoldDB" id="A0AA96WTQ8"/>
<name>A0AA96WTQ8_LEPBY</name>
<gene>
    <name evidence="3" type="ORF">Q2T42_19460</name>
</gene>
<dbReference type="PANTHER" id="PTHR43000">
    <property type="entry name" value="DTDP-D-GLUCOSE 4,6-DEHYDRATASE-RELATED"/>
    <property type="match status" value="1"/>
</dbReference>
<feature type="domain" description="NAD-dependent epimerase/dehydratase" evidence="2">
    <location>
        <begin position="4"/>
        <end position="223"/>
    </location>
</feature>
<dbReference type="EMBL" id="CP130144">
    <property type="protein sequence ID" value="WNZ44014.1"/>
    <property type="molecule type" value="Genomic_DNA"/>
</dbReference>
<organism evidence="3">
    <name type="scientific">Leptolyngbya boryana CZ1</name>
    <dbReference type="NCBI Taxonomy" id="3060204"/>
    <lineage>
        <taxon>Bacteria</taxon>
        <taxon>Bacillati</taxon>
        <taxon>Cyanobacteriota</taxon>
        <taxon>Cyanophyceae</taxon>
        <taxon>Leptolyngbyales</taxon>
        <taxon>Leptolyngbyaceae</taxon>
        <taxon>Leptolyngbya group</taxon>
        <taxon>Leptolyngbya</taxon>
    </lineage>
</organism>
<dbReference type="Gene3D" id="3.40.50.720">
    <property type="entry name" value="NAD(P)-binding Rossmann-like Domain"/>
    <property type="match status" value="1"/>
</dbReference>
<reference evidence="3" key="2">
    <citation type="submission" date="2023-07" db="EMBL/GenBank/DDBJ databases">
        <authorList>
            <person name="Bai X.-H."/>
            <person name="Wang H.-H."/>
            <person name="Wang J."/>
            <person name="Ma M.-Y."/>
            <person name="Hu H.-H."/>
            <person name="Song Z.-L."/>
            <person name="Ma H.-G."/>
            <person name="Fan Y."/>
            <person name="Du C.-Y."/>
            <person name="Xu J.-C."/>
        </authorList>
    </citation>
    <scope>NUCLEOTIDE SEQUENCE</scope>
    <source>
        <strain evidence="3">CZ1</strain>
    </source>
</reference>
<evidence type="ECO:0000313" key="3">
    <source>
        <dbReference type="EMBL" id="WNZ44014.1"/>
    </source>
</evidence>